<organism evidence="3">
    <name type="scientific">Enterobius vermicularis</name>
    <name type="common">Human pinworm</name>
    <dbReference type="NCBI Taxonomy" id="51028"/>
    <lineage>
        <taxon>Eukaryota</taxon>
        <taxon>Metazoa</taxon>
        <taxon>Ecdysozoa</taxon>
        <taxon>Nematoda</taxon>
        <taxon>Chromadorea</taxon>
        <taxon>Rhabditida</taxon>
        <taxon>Spirurina</taxon>
        <taxon>Oxyuridomorpha</taxon>
        <taxon>Oxyuroidea</taxon>
        <taxon>Oxyuridae</taxon>
        <taxon>Enterobius</taxon>
    </lineage>
</organism>
<dbReference type="Proteomes" id="UP000274131">
    <property type="component" value="Unassembled WGS sequence"/>
</dbReference>
<reference evidence="3" key="1">
    <citation type="submission" date="2017-02" db="UniProtKB">
        <authorList>
            <consortium name="WormBaseParasite"/>
        </authorList>
    </citation>
    <scope>IDENTIFICATION</scope>
</reference>
<dbReference type="Pfam" id="PF07914">
    <property type="entry name" value="DUF1679"/>
    <property type="match status" value="1"/>
</dbReference>
<dbReference type="Gene3D" id="3.90.1200.10">
    <property type="match status" value="1"/>
</dbReference>
<dbReference type="EMBL" id="UXUI01008758">
    <property type="protein sequence ID" value="VDD92305.1"/>
    <property type="molecule type" value="Genomic_DNA"/>
</dbReference>
<evidence type="ECO:0000313" key="2">
    <source>
        <dbReference type="Proteomes" id="UP000274131"/>
    </source>
</evidence>
<evidence type="ECO:0000313" key="3">
    <source>
        <dbReference type="WBParaSite" id="EVEC_0000755401-mRNA-1"/>
    </source>
</evidence>
<gene>
    <name evidence="1" type="ORF">EVEC_LOCUS7056</name>
</gene>
<sequence>MADKAAKVLKFQTFKRSIFDTTIAAELAEKKMKEYFKTTSSFRPGLKIARIEAHNAQVRFFNATGQYGIKMKILEIYFAQAYAETCNQEFFLVKDFYEDSFTVPSLGKTTSQEAKEICGSRHLKILDVEEVPHYKKLQEFVPSPQHGEKCGEFILSNFKAKSNNSCLSLPPIFSHGDLWSCNVLWRNKVEIIEIAGIIDWQVS</sequence>
<accession>A0A0N4VAN9</accession>
<name>A0A0N4VAN9_ENTVE</name>
<protein>
    <submittedName>
        <fullName evidence="3">CHK domain-containing protein</fullName>
    </submittedName>
</protein>
<proteinExistence type="predicted"/>
<dbReference type="OrthoDB" id="5915577at2759"/>
<dbReference type="InterPro" id="IPR011009">
    <property type="entry name" value="Kinase-like_dom_sf"/>
</dbReference>
<dbReference type="AlphaFoldDB" id="A0A0N4VAN9"/>
<keyword evidence="2" id="KW-1185">Reference proteome</keyword>
<reference evidence="1 2" key="2">
    <citation type="submission" date="2018-10" db="EMBL/GenBank/DDBJ databases">
        <authorList>
            <consortium name="Pathogen Informatics"/>
        </authorList>
    </citation>
    <scope>NUCLEOTIDE SEQUENCE [LARGE SCALE GENOMIC DNA]</scope>
</reference>
<dbReference type="WBParaSite" id="EVEC_0000755401-mRNA-1">
    <property type="protein sequence ID" value="EVEC_0000755401-mRNA-1"/>
    <property type="gene ID" value="EVEC_0000755401"/>
</dbReference>
<evidence type="ECO:0000313" key="1">
    <source>
        <dbReference type="EMBL" id="VDD92305.1"/>
    </source>
</evidence>
<dbReference type="InterPro" id="IPR012877">
    <property type="entry name" value="Dhs-27"/>
</dbReference>
<dbReference type="SUPFAM" id="SSF56112">
    <property type="entry name" value="Protein kinase-like (PK-like)"/>
    <property type="match status" value="1"/>
</dbReference>